<evidence type="ECO:0000313" key="1">
    <source>
        <dbReference type="EMBL" id="MDI2113733.1"/>
    </source>
</evidence>
<evidence type="ECO:0000313" key="2">
    <source>
        <dbReference type="Proteomes" id="UP001431775"/>
    </source>
</evidence>
<dbReference type="Proteomes" id="UP001431775">
    <property type="component" value="Unassembled WGS sequence"/>
</dbReference>
<comment type="caution">
    <text evidence="1">The sequence shown here is derived from an EMBL/GenBank/DDBJ whole genome shotgun (WGS) entry which is preliminary data.</text>
</comment>
<gene>
    <name evidence="1" type="ORF">QJV33_10670</name>
</gene>
<dbReference type="InterPro" id="IPR028958">
    <property type="entry name" value="Imm42"/>
</dbReference>
<sequence>MIFGDKKNFAIRFELDPEDNYGKFMLGKFCFYIKNQKFGDWNECSILLDVMNCLGRSLRNNKKRYCPNLFDLNDKKIFDLIFYSVYDNNREIYRYLPENFHADQWSCKTMS</sequence>
<protein>
    <submittedName>
        <fullName evidence="1">Imm42 family immunity protein</fullName>
    </submittedName>
</protein>
<accession>A0ABT6QBS6</accession>
<dbReference type="EMBL" id="JASBAN010000001">
    <property type="protein sequence ID" value="MDI2113733.1"/>
    <property type="molecule type" value="Genomic_DNA"/>
</dbReference>
<name>A0ABT6QBS6_9PROT</name>
<organism evidence="1 2">
    <name type="scientific">Commensalibacter nepenthis</name>
    <dbReference type="NCBI Taxonomy" id="3043872"/>
    <lineage>
        <taxon>Bacteria</taxon>
        <taxon>Pseudomonadati</taxon>
        <taxon>Pseudomonadota</taxon>
        <taxon>Alphaproteobacteria</taxon>
        <taxon>Acetobacterales</taxon>
        <taxon>Acetobacteraceae</taxon>
    </lineage>
</organism>
<reference evidence="1" key="1">
    <citation type="submission" date="2023-05" db="EMBL/GenBank/DDBJ databases">
        <title>Whole genome sequence of Commensalibacter sp.</title>
        <authorList>
            <person name="Charoenyingcharoen P."/>
            <person name="Yukphan P."/>
        </authorList>
    </citation>
    <scope>NUCLEOTIDE SEQUENCE</scope>
    <source>
        <strain evidence="1">TBRC 10068</strain>
    </source>
</reference>
<proteinExistence type="predicted"/>
<dbReference type="RefSeq" id="WP_281463312.1">
    <property type="nucleotide sequence ID" value="NZ_JASBAN010000001.1"/>
</dbReference>
<dbReference type="Pfam" id="PF15593">
    <property type="entry name" value="Imm42"/>
    <property type="match status" value="1"/>
</dbReference>
<keyword evidence="2" id="KW-1185">Reference proteome</keyword>